<evidence type="ECO:0000256" key="11">
    <source>
        <dbReference type="ARBA" id="ARBA00023316"/>
    </source>
</evidence>
<evidence type="ECO:0000256" key="15">
    <source>
        <dbReference type="PIRSR" id="PIRSR039102-3"/>
    </source>
</evidence>
<evidence type="ECO:0000256" key="13">
    <source>
        <dbReference type="PIRSR" id="PIRSR039102-1"/>
    </source>
</evidence>
<evidence type="ECO:0000256" key="9">
    <source>
        <dbReference type="ARBA" id="ARBA00022984"/>
    </source>
</evidence>
<dbReference type="PANTHER" id="PTHR23132">
    <property type="entry name" value="D-ALANINE--D-ALANINE LIGASE"/>
    <property type="match status" value="1"/>
</dbReference>
<dbReference type="NCBIfam" id="NF002378">
    <property type="entry name" value="PRK01372.1"/>
    <property type="match status" value="1"/>
</dbReference>
<feature type="binding site" evidence="15">
    <location>
        <position position="316"/>
    </location>
    <ligand>
        <name>Mg(2+)</name>
        <dbReference type="ChEBI" id="CHEBI:18420"/>
        <label>2</label>
    </ligand>
</feature>
<dbReference type="GO" id="GO:0008716">
    <property type="term" value="F:D-alanine-D-alanine ligase activity"/>
    <property type="evidence" value="ECO:0007669"/>
    <property type="project" value="UniProtKB-UniRule"/>
</dbReference>
<dbReference type="HAMAP" id="MF_00047">
    <property type="entry name" value="Dala_Dala_lig"/>
    <property type="match status" value="1"/>
</dbReference>
<evidence type="ECO:0000256" key="5">
    <source>
        <dbReference type="ARBA" id="ARBA00022741"/>
    </source>
</evidence>
<feature type="binding site" evidence="14">
    <location>
        <begin position="315"/>
        <end position="316"/>
    </location>
    <ligand>
        <name>ATP</name>
        <dbReference type="ChEBI" id="CHEBI:30616"/>
    </ligand>
</feature>
<comment type="cofactor">
    <cofactor evidence="15">
        <name>Mg(2+)</name>
        <dbReference type="ChEBI" id="CHEBI:18420"/>
    </cofactor>
    <cofactor evidence="15">
        <name>Mn(2+)</name>
        <dbReference type="ChEBI" id="CHEBI:29035"/>
    </cofactor>
    <text evidence="15">Binds 2 magnesium or manganese ions per subunit.</text>
</comment>
<dbReference type="GO" id="GO:0005524">
    <property type="term" value="F:ATP binding"/>
    <property type="evidence" value="ECO:0007669"/>
    <property type="project" value="UniProtKB-UniRule"/>
</dbReference>
<feature type="binding site" evidence="14">
    <location>
        <position position="140"/>
    </location>
    <ligand>
        <name>ATP</name>
        <dbReference type="ChEBI" id="CHEBI:30616"/>
    </ligand>
</feature>
<keyword evidence="5 14" id="KW-0547">Nucleotide-binding</keyword>
<feature type="active site" evidence="13">
    <location>
        <position position="193"/>
    </location>
</feature>
<dbReference type="RefSeq" id="WP_160561064.1">
    <property type="nucleotide sequence ID" value="NZ_QZDT01000028.1"/>
</dbReference>
<keyword evidence="12" id="KW-0963">Cytoplasm</keyword>
<dbReference type="EC" id="6.3.2.4" evidence="12"/>
<evidence type="ECO:0000256" key="14">
    <source>
        <dbReference type="PIRSR" id="PIRSR039102-2"/>
    </source>
</evidence>
<evidence type="ECO:0000256" key="12">
    <source>
        <dbReference type="HAMAP-Rule" id="MF_00047"/>
    </source>
</evidence>
<dbReference type="InterPro" id="IPR011761">
    <property type="entry name" value="ATP-grasp"/>
</dbReference>
<feature type="binding site" evidence="15">
    <location>
        <position position="316"/>
    </location>
    <ligand>
        <name>Mg(2+)</name>
        <dbReference type="ChEBI" id="CHEBI:18420"/>
        <label>1</label>
    </ligand>
</feature>
<comment type="subcellular location">
    <subcellularLocation>
        <location evidence="12">Cytoplasm</location>
    </subcellularLocation>
</comment>
<feature type="binding site" evidence="14">
    <location>
        <begin position="223"/>
        <end position="230"/>
    </location>
    <ligand>
        <name>ATP</name>
        <dbReference type="ChEBI" id="CHEBI:30616"/>
    </ligand>
</feature>
<evidence type="ECO:0000256" key="4">
    <source>
        <dbReference type="ARBA" id="ARBA00022723"/>
    </source>
</evidence>
<feature type="domain" description="ATP-grasp" evidence="17">
    <location>
        <begin position="144"/>
        <end position="349"/>
    </location>
</feature>
<dbReference type="Gene3D" id="3.40.50.20">
    <property type="match status" value="1"/>
</dbReference>
<keyword evidence="8 12" id="KW-0133">Cell shape</keyword>
<dbReference type="InterPro" id="IPR011095">
    <property type="entry name" value="Dala_Dala_lig_C"/>
</dbReference>
<comment type="caution">
    <text evidence="18">The sequence shown here is derived from an EMBL/GenBank/DDBJ whole genome shotgun (WGS) entry which is preliminary data.</text>
</comment>
<dbReference type="InterPro" id="IPR011127">
    <property type="entry name" value="Dala_Dala_lig_N"/>
</dbReference>
<evidence type="ECO:0000256" key="7">
    <source>
        <dbReference type="ARBA" id="ARBA00022842"/>
    </source>
</evidence>
<feature type="active site" evidence="13">
    <location>
        <position position="327"/>
    </location>
</feature>
<keyword evidence="19" id="KW-1185">Reference proteome</keyword>
<dbReference type="GO" id="GO:0005829">
    <property type="term" value="C:cytosol"/>
    <property type="evidence" value="ECO:0007669"/>
    <property type="project" value="TreeGrafter"/>
</dbReference>
<feature type="binding site" evidence="14">
    <location>
        <begin position="185"/>
        <end position="187"/>
    </location>
    <ligand>
        <name>ATP</name>
        <dbReference type="ChEBI" id="CHEBI:30616"/>
    </ligand>
</feature>
<evidence type="ECO:0000256" key="3">
    <source>
        <dbReference type="ARBA" id="ARBA00022598"/>
    </source>
</evidence>
<feature type="binding site" evidence="15">
    <location>
        <position position="318"/>
    </location>
    <ligand>
        <name>Mg(2+)</name>
        <dbReference type="ChEBI" id="CHEBI:18420"/>
        <label>2</label>
    </ligand>
</feature>
<sequence>MEKINVAVIFGGCSSEYKVSLESACGVILNLNRDKYEPVLIGITREGEWFYFTGDVDEIKNDTWFTGKNCMRAILSPDRKAHKLLVFHKEDGVDTVPVDVAFPVLHGKWGEDGTVQGLIELAGIPLAGCGVLSSALCMDKDRAHKLVEAAGVCVPKARVFGMQAKITEGGREIKDFAKETGYPLFVKPVKAGSSFGVTKVGEAACLKEAVELAFLYDDQIIVEENIDGFEVGCAVLGKETLTVGEVDEIELSGGFFDFTEKYTLKTSAIHVPARISAQKAKELKETAKVIYRTLGCAGFARVDMFLTPEGKIVFNEVNTIPGFTEHSRYPGMMKAAGYSFGEILEKIITLALEGI</sequence>
<dbReference type="InterPro" id="IPR005905">
    <property type="entry name" value="D_ala_D_ala"/>
</dbReference>
<evidence type="ECO:0000259" key="17">
    <source>
        <dbReference type="PROSITE" id="PS50975"/>
    </source>
</evidence>
<name>A0A9X5BHR3_9FIRM</name>
<keyword evidence="3 12" id="KW-0436">Ligase</keyword>
<feature type="active site" evidence="13">
    <location>
        <position position="16"/>
    </location>
</feature>
<reference evidence="18" key="1">
    <citation type="submission" date="2018-09" db="EMBL/GenBank/DDBJ databases">
        <title>Murine metabolic-syndrome-specific gut microbial biobank.</title>
        <authorList>
            <person name="Liu C."/>
        </authorList>
    </citation>
    <scope>NUCLEOTIDE SEQUENCE</scope>
    <source>
        <strain evidence="18">D42-62</strain>
    </source>
</reference>
<dbReference type="InterPro" id="IPR000291">
    <property type="entry name" value="D-Ala_lig_Van_CS"/>
</dbReference>
<keyword evidence="11 12" id="KW-0961">Cell wall biogenesis/degradation</keyword>
<dbReference type="FunFam" id="3.30.470.20:FF:000008">
    <property type="entry name" value="D-alanine--D-alanine ligase"/>
    <property type="match status" value="1"/>
</dbReference>
<dbReference type="AlphaFoldDB" id="A0A9X5BHR3"/>
<dbReference type="InterPro" id="IPR013815">
    <property type="entry name" value="ATP_grasp_subdomain_1"/>
</dbReference>
<dbReference type="GO" id="GO:0008360">
    <property type="term" value="P:regulation of cell shape"/>
    <property type="evidence" value="ECO:0007669"/>
    <property type="project" value="UniProtKB-KW"/>
</dbReference>
<dbReference type="EMBL" id="QZDT01000028">
    <property type="protein sequence ID" value="NBJ94023.1"/>
    <property type="molecule type" value="Genomic_DNA"/>
</dbReference>
<dbReference type="Gene3D" id="3.30.470.20">
    <property type="entry name" value="ATP-grasp fold, B domain"/>
    <property type="match status" value="1"/>
</dbReference>
<keyword evidence="7 15" id="KW-0460">Magnesium</keyword>
<evidence type="ECO:0000256" key="2">
    <source>
        <dbReference type="ARBA" id="ARBA00010871"/>
    </source>
</evidence>
<dbReference type="Gene3D" id="3.30.1490.20">
    <property type="entry name" value="ATP-grasp fold, A domain"/>
    <property type="match status" value="1"/>
</dbReference>
<dbReference type="Proteomes" id="UP001154420">
    <property type="component" value="Unassembled WGS sequence"/>
</dbReference>
<feature type="binding site" evidence="14">
    <location>
        <begin position="193"/>
        <end position="194"/>
    </location>
    <ligand>
        <name>ATP</name>
        <dbReference type="ChEBI" id="CHEBI:30616"/>
    </ligand>
</feature>
<dbReference type="SUPFAM" id="SSF56059">
    <property type="entry name" value="Glutathione synthetase ATP-binding domain-like"/>
    <property type="match status" value="1"/>
</dbReference>
<keyword evidence="9 12" id="KW-0573">Peptidoglycan synthesis</keyword>
<keyword evidence="10 15" id="KW-0464">Manganese</keyword>
<organism evidence="18 19">
    <name type="scientific">Parablautia muri</name>
    <dbReference type="NCBI Taxonomy" id="2320879"/>
    <lineage>
        <taxon>Bacteria</taxon>
        <taxon>Bacillati</taxon>
        <taxon>Bacillota</taxon>
        <taxon>Clostridia</taxon>
        <taxon>Lachnospirales</taxon>
        <taxon>Lachnospiraceae</taxon>
        <taxon>Parablautia</taxon>
    </lineage>
</organism>
<comment type="cofactor">
    <cofactor evidence="1">
        <name>Mn(2+)</name>
        <dbReference type="ChEBI" id="CHEBI:29035"/>
    </cofactor>
</comment>
<comment type="similarity">
    <text evidence="2 12">Belongs to the D-alanine--D-alanine ligase family.</text>
</comment>
<protein>
    <recommendedName>
        <fullName evidence="12">D-alanine--D-alanine ligase</fullName>
        <ecNumber evidence="12">6.3.2.4</ecNumber>
    </recommendedName>
    <alternativeName>
        <fullName evidence="12">D-Ala-D-Ala ligase</fullName>
    </alternativeName>
    <alternativeName>
        <fullName evidence="12">D-alanylalanine synthetase</fullName>
    </alternativeName>
</protein>
<dbReference type="NCBIfam" id="NF000091">
    <property type="entry name" value="D_ala_D_ser_VanG"/>
    <property type="match status" value="1"/>
</dbReference>
<keyword evidence="6 16" id="KW-0067">ATP-binding</keyword>
<dbReference type="PANTHER" id="PTHR23132:SF25">
    <property type="entry name" value="D-ALANINE--D-ALANINE LIGASE A"/>
    <property type="match status" value="1"/>
</dbReference>
<comment type="pathway">
    <text evidence="12">Cell wall biogenesis; peptidoglycan biosynthesis.</text>
</comment>
<dbReference type="InterPro" id="IPR016185">
    <property type="entry name" value="PreATP-grasp_dom_sf"/>
</dbReference>
<dbReference type="NCBIfam" id="NF002528">
    <property type="entry name" value="PRK01966.1-4"/>
    <property type="match status" value="1"/>
</dbReference>
<dbReference type="Pfam" id="PF01820">
    <property type="entry name" value="Dala_Dala_lig_N"/>
    <property type="match status" value="1"/>
</dbReference>
<dbReference type="OrthoDB" id="9813261at2"/>
<dbReference type="NCBIfam" id="TIGR01205">
    <property type="entry name" value="D_ala_D_alaTIGR"/>
    <property type="match status" value="1"/>
</dbReference>
<keyword evidence="4 15" id="KW-0479">Metal-binding</keyword>
<feature type="binding site" evidence="15">
    <location>
        <position position="303"/>
    </location>
    <ligand>
        <name>Mg(2+)</name>
        <dbReference type="ChEBI" id="CHEBI:18420"/>
        <label>1</label>
    </ligand>
</feature>
<dbReference type="GO" id="GO:0071555">
    <property type="term" value="P:cell wall organization"/>
    <property type="evidence" value="ECO:0007669"/>
    <property type="project" value="UniProtKB-KW"/>
</dbReference>
<evidence type="ECO:0000256" key="1">
    <source>
        <dbReference type="ARBA" id="ARBA00001936"/>
    </source>
</evidence>
<evidence type="ECO:0000256" key="10">
    <source>
        <dbReference type="ARBA" id="ARBA00023211"/>
    </source>
</evidence>
<dbReference type="SUPFAM" id="SSF52440">
    <property type="entry name" value="PreATP-grasp domain"/>
    <property type="match status" value="1"/>
</dbReference>
<comment type="function">
    <text evidence="12">Cell wall formation.</text>
</comment>
<evidence type="ECO:0000256" key="8">
    <source>
        <dbReference type="ARBA" id="ARBA00022960"/>
    </source>
</evidence>
<accession>A0A9X5BHR3</accession>
<gene>
    <name evidence="18" type="primary">vanG</name>
    <name evidence="12" type="synonym">ddl</name>
    <name evidence="18" type="ORF">D5281_15865</name>
</gene>
<dbReference type="PIRSF" id="PIRSF039102">
    <property type="entry name" value="Ddl/VanB"/>
    <property type="match status" value="1"/>
</dbReference>
<dbReference type="GO" id="GO:0009252">
    <property type="term" value="P:peptidoglycan biosynthetic process"/>
    <property type="evidence" value="ECO:0007669"/>
    <property type="project" value="UniProtKB-UniRule"/>
</dbReference>
<proteinExistence type="inferred from homology"/>
<dbReference type="PROSITE" id="PS50975">
    <property type="entry name" value="ATP_GRASP"/>
    <property type="match status" value="1"/>
</dbReference>
<evidence type="ECO:0000256" key="16">
    <source>
        <dbReference type="PROSITE-ProRule" id="PRU00409"/>
    </source>
</evidence>
<dbReference type="Pfam" id="PF07478">
    <property type="entry name" value="Dala_Dala_lig_C"/>
    <property type="match status" value="1"/>
</dbReference>
<evidence type="ECO:0000256" key="6">
    <source>
        <dbReference type="ARBA" id="ARBA00022840"/>
    </source>
</evidence>
<dbReference type="PROSITE" id="PS00843">
    <property type="entry name" value="DALA_DALA_LIGASE_1"/>
    <property type="match status" value="1"/>
</dbReference>
<comment type="catalytic activity">
    <reaction evidence="12">
        <text>2 D-alanine + ATP = D-alanyl-D-alanine + ADP + phosphate + H(+)</text>
        <dbReference type="Rhea" id="RHEA:11224"/>
        <dbReference type="ChEBI" id="CHEBI:15378"/>
        <dbReference type="ChEBI" id="CHEBI:30616"/>
        <dbReference type="ChEBI" id="CHEBI:43474"/>
        <dbReference type="ChEBI" id="CHEBI:57416"/>
        <dbReference type="ChEBI" id="CHEBI:57822"/>
        <dbReference type="ChEBI" id="CHEBI:456216"/>
        <dbReference type="EC" id="6.3.2.4"/>
    </reaction>
</comment>
<evidence type="ECO:0000313" key="19">
    <source>
        <dbReference type="Proteomes" id="UP001154420"/>
    </source>
</evidence>
<dbReference type="GO" id="GO:0046872">
    <property type="term" value="F:metal ion binding"/>
    <property type="evidence" value="ECO:0007669"/>
    <property type="project" value="UniProtKB-KW"/>
</dbReference>
<evidence type="ECO:0000313" key="18">
    <source>
        <dbReference type="EMBL" id="NBJ94023.1"/>
    </source>
</evidence>
<dbReference type="PROSITE" id="PS00844">
    <property type="entry name" value="DALA_DALA_LIGASE_2"/>
    <property type="match status" value="1"/>
</dbReference>